<name>A0ACC2TLH1_9FUNG</name>
<protein>
    <submittedName>
        <fullName evidence="1">Uncharacterized protein</fullName>
    </submittedName>
</protein>
<evidence type="ECO:0000313" key="2">
    <source>
        <dbReference type="Proteomes" id="UP001165960"/>
    </source>
</evidence>
<gene>
    <name evidence="1" type="ORF">DSO57_1036572</name>
</gene>
<evidence type="ECO:0000313" key="1">
    <source>
        <dbReference type="EMBL" id="KAJ9075393.1"/>
    </source>
</evidence>
<proteinExistence type="predicted"/>
<accession>A0ACC2TLH1</accession>
<dbReference type="EMBL" id="QTSX02002485">
    <property type="protein sequence ID" value="KAJ9075393.1"/>
    <property type="molecule type" value="Genomic_DNA"/>
</dbReference>
<comment type="caution">
    <text evidence="1">The sequence shown here is derived from an EMBL/GenBank/DDBJ whole genome shotgun (WGS) entry which is preliminary data.</text>
</comment>
<organism evidence="1 2">
    <name type="scientific">Entomophthora muscae</name>
    <dbReference type="NCBI Taxonomy" id="34485"/>
    <lineage>
        <taxon>Eukaryota</taxon>
        <taxon>Fungi</taxon>
        <taxon>Fungi incertae sedis</taxon>
        <taxon>Zoopagomycota</taxon>
        <taxon>Entomophthoromycotina</taxon>
        <taxon>Entomophthoromycetes</taxon>
        <taxon>Entomophthorales</taxon>
        <taxon>Entomophthoraceae</taxon>
        <taxon>Entomophthora</taxon>
    </lineage>
</organism>
<reference evidence="1" key="1">
    <citation type="submission" date="2022-04" db="EMBL/GenBank/DDBJ databases">
        <title>Genome of the entomopathogenic fungus Entomophthora muscae.</title>
        <authorList>
            <person name="Elya C."/>
            <person name="Lovett B.R."/>
            <person name="Lee E."/>
            <person name="Macias A.M."/>
            <person name="Hajek A.E."/>
            <person name="De Bivort B.L."/>
            <person name="Kasson M.T."/>
            <person name="De Fine Licht H.H."/>
            <person name="Stajich J.E."/>
        </authorList>
    </citation>
    <scope>NUCLEOTIDE SEQUENCE</scope>
    <source>
        <strain evidence="1">Berkeley</strain>
    </source>
</reference>
<sequence length="509" mass="55878">MPLSDSYKFKLSQLSLLSHYLREAIESVENWSKIKDSIVSLKALFFSADVRLALDDNAYAISAPLVKYINSDHPSLAKEAIGLSSIMAYKLKTYFDMYVCQVCPALVQALGNTNSVYHTQSYLALATIIANVKCVLVVPEICSAASSENLIALPLGARLFKRLIVSFSPNILLECSSEIERVFNQGLLDPFLDIQETFLAAFVAYIDKLPSRVEPLSKSLPKEALEFLHKSDVILPAQSIQEATHVMKPASQIPSLAQPIKKSHPIQVGSVASSSNVTSLISSVPKLETKPSSAQLSKDQIQARSTPSSSAAPYSATSAPRLQLKRGSIINEKIPDYSHVKSKVDQWRSAPKKPLLAISKPKVTNSANNSSQAKKNTPPQSAENGRAFIHKAMSLKSPKSYHDTYYSNQKPVIDVQKDASPQKNISCSLQVPSRQEPVKSAQNYTKRKACESCLRPFPLDHKALSPKKSKPYLKPCLSKQNHKGDKPGSSIIPPDQIANTRHSNPSKNM</sequence>
<dbReference type="Proteomes" id="UP001165960">
    <property type="component" value="Unassembled WGS sequence"/>
</dbReference>
<keyword evidence="2" id="KW-1185">Reference proteome</keyword>